<dbReference type="InterPro" id="IPR006283">
    <property type="entry name" value="ThiL-like"/>
</dbReference>
<evidence type="ECO:0000259" key="2">
    <source>
        <dbReference type="Pfam" id="PF00586"/>
    </source>
</evidence>
<dbReference type="GO" id="GO:0009229">
    <property type="term" value="P:thiamine diphosphate biosynthetic process"/>
    <property type="evidence" value="ECO:0007669"/>
    <property type="project" value="UniProtKB-UniRule"/>
</dbReference>
<dbReference type="SUPFAM" id="SSF56042">
    <property type="entry name" value="PurM C-terminal domain-like"/>
    <property type="match status" value="1"/>
</dbReference>
<dbReference type="Pfam" id="PF02769">
    <property type="entry name" value="AIRS_C"/>
    <property type="match status" value="1"/>
</dbReference>
<protein>
    <recommendedName>
        <fullName evidence="1">Thiamine-monophosphate kinase</fullName>
        <shortName evidence="1">TMP kinase</shortName>
        <shortName evidence="1">Thiamine-phosphate kinase</shortName>
        <ecNumber evidence="1">2.7.4.16</ecNumber>
    </recommendedName>
</protein>
<dbReference type="HAMAP" id="MF_02128">
    <property type="entry name" value="TMP_kinase"/>
    <property type="match status" value="1"/>
</dbReference>
<feature type="binding site" evidence="1">
    <location>
        <position position="52"/>
    </location>
    <ligand>
        <name>Mg(2+)</name>
        <dbReference type="ChEBI" id="CHEBI:18420"/>
        <label>1</label>
    </ligand>
</feature>
<dbReference type="Pfam" id="PF00586">
    <property type="entry name" value="AIRS"/>
    <property type="match status" value="1"/>
</dbReference>
<keyword evidence="1" id="KW-0067">ATP-binding</keyword>
<feature type="binding site" evidence="1">
    <location>
        <position position="50"/>
    </location>
    <ligand>
        <name>Mg(2+)</name>
        <dbReference type="ChEBI" id="CHEBI:18420"/>
        <label>4</label>
    </ligand>
</feature>
<feature type="domain" description="PurM-like N-terminal" evidence="2">
    <location>
        <begin position="34"/>
        <end position="145"/>
    </location>
</feature>
<comment type="caution">
    <text evidence="1">Lacks conserved residue(s) required for the propagation of feature annotation.</text>
</comment>
<evidence type="ECO:0000259" key="3">
    <source>
        <dbReference type="Pfam" id="PF02769"/>
    </source>
</evidence>
<keyword evidence="1" id="KW-0808">Transferase</keyword>
<feature type="binding site" evidence="1">
    <location>
        <position position="128"/>
    </location>
    <ligand>
        <name>Mg(2+)</name>
        <dbReference type="ChEBI" id="CHEBI:18420"/>
        <label>1</label>
    </ligand>
</feature>
<feature type="binding site" evidence="1">
    <location>
        <position position="80"/>
    </location>
    <ligand>
        <name>Mg(2+)</name>
        <dbReference type="ChEBI" id="CHEBI:18420"/>
        <label>4</label>
    </ligand>
</feature>
<feature type="binding site" evidence="1">
    <location>
        <position position="36"/>
    </location>
    <ligand>
        <name>Mg(2+)</name>
        <dbReference type="ChEBI" id="CHEBI:18420"/>
        <label>4</label>
    </ligand>
</feature>
<evidence type="ECO:0000256" key="1">
    <source>
        <dbReference type="HAMAP-Rule" id="MF_02128"/>
    </source>
</evidence>
<dbReference type="InterPro" id="IPR010918">
    <property type="entry name" value="PurM-like_C_dom"/>
</dbReference>
<dbReference type="UniPathway" id="UPA00060">
    <property type="reaction ID" value="UER00142"/>
</dbReference>
<feature type="binding site" evidence="1">
    <location>
        <position position="80"/>
    </location>
    <ligand>
        <name>Mg(2+)</name>
        <dbReference type="ChEBI" id="CHEBI:18420"/>
        <label>2</label>
    </ligand>
</feature>
<keyword evidence="1" id="KW-0479">Metal-binding</keyword>
<name>A0A133VIZ2_9EURY</name>
<sequence length="331" mass="35476">MNELVKLKDVGEKSLLKLARDICEEGPPVQVGVGDDGAAIKTEGESLVTTTDMLVEGIHFPSDVPIEKIGKKAVVVNLSDLAAMGAEPLGLVFSLGAPNEKEVEFLSDLLKGMNSTARSYDTYLVGGDLNEAEEVIIAGTAIGKVPEDEILLRSGAKPGDVIGLTGELGAAAAATEAILKDVSLKGEESLKKALFEPTARLEEGRILSESGEVTSAIDVTDGLASNLWQISRESEVELTVNFENIPISKAAKEFAEENELNLDTIALYGGEDFELLFTARPEAWDDLKTKIQDLGTEISKIGEVTSGEGVQIKRGNELEEMPDRGYEHFQE</sequence>
<feature type="binding site" evidence="1">
    <location>
        <begin position="127"/>
        <end position="128"/>
    </location>
    <ligand>
        <name>ATP</name>
        <dbReference type="ChEBI" id="CHEBI:30616"/>
    </ligand>
</feature>
<keyword evidence="5" id="KW-1185">Reference proteome</keyword>
<feature type="binding site" evidence="1">
    <location>
        <position position="220"/>
    </location>
    <ligand>
        <name>ATP</name>
        <dbReference type="ChEBI" id="CHEBI:30616"/>
    </ligand>
</feature>
<dbReference type="InterPro" id="IPR036676">
    <property type="entry name" value="PurM-like_C_sf"/>
</dbReference>
<dbReference type="PIRSF" id="PIRSF005303">
    <property type="entry name" value="Thiam_monoph_kin"/>
    <property type="match status" value="1"/>
</dbReference>
<feature type="binding site" evidence="1">
    <location>
        <position position="218"/>
    </location>
    <ligand>
        <name>Mg(2+)</name>
        <dbReference type="ChEBI" id="CHEBI:18420"/>
        <label>3</label>
    </ligand>
</feature>
<reference evidence="4 5" key="1">
    <citation type="journal article" date="2016" name="Sci. Rep.">
        <title>Metabolic traits of an uncultured archaeal lineage -MSBL1- from brine pools of the Red Sea.</title>
        <authorList>
            <person name="Mwirichia R."/>
            <person name="Alam I."/>
            <person name="Rashid M."/>
            <person name="Vinu M."/>
            <person name="Ba-Alawi W."/>
            <person name="Anthony Kamau A."/>
            <person name="Kamanda Ngugi D."/>
            <person name="Goker M."/>
            <person name="Klenk H.P."/>
            <person name="Bajic V."/>
            <person name="Stingl U."/>
        </authorList>
    </citation>
    <scope>NUCLEOTIDE SEQUENCE [LARGE SCALE GENOMIC DNA]</scope>
    <source>
        <strain evidence="4">SCGC-AAA382F02</strain>
    </source>
</reference>
<dbReference type="Proteomes" id="UP000070491">
    <property type="component" value="Unassembled WGS sequence"/>
</dbReference>
<dbReference type="GO" id="GO:0000287">
    <property type="term" value="F:magnesium ion binding"/>
    <property type="evidence" value="ECO:0007669"/>
    <property type="project" value="UniProtKB-UniRule"/>
</dbReference>
<feature type="binding site" evidence="1">
    <location>
        <position position="326"/>
    </location>
    <ligand>
        <name>substrate</name>
    </ligand>
</feature>
<dbReference type="EC" id="2.7.4.16" evidence="1"/>
<dbReference type="NCBIfam" id="TIGR01379">
    <property type="entry name" value="thiL"/>
    <property type="match status" value="1"/>
</dbReference>
<gene>
    <name evidence="1" type="primary">thiL</name>
    <name evidence="4" type="ORF">AKJ53_00325</name>
</gene>
<dbReference type="InterPro" id="IPR016188">
    <property type="entry name" value="PurM-like_N"/>
</dbReference>
<dbReference type="SUPFAM" id="SSF55326">
    <property type="entry name" value="PurM N-terminal domain-like"/>
    <property type="match status" value="1"/>
</dbReference>
<dbReference type="PANTHER" id="PTHR30270:SF3">
    <property type="entry name" value="THIAMINE-MONOPHOSPHATE KINASE"/>
    <property type="match status" value="1"/>
</dbReference>
<dbReference type="CDD" id="cd02194">
    <property type="entry name" value="ThiL"/>
    <property type="match status" value="1"/>
</dbReference>
<dbReference type="GO" id="GO:0009030">
    <property type="term" value="F:thiamine-phosphate kinase activity"/>
    <property type="evidence" value="ECO:0007669"/>
    <property type="project" value="UniProtKB-UniRule"/>
</dbReference>
<dbReference type="GO" id="GO:0005524">
    <property type="term" value="F:ATP binding"/>
    <property type="evidence" value="ECO:0007669"/>
    <property type="project" value="UniProtKB-UniRule"/>
</dbReference>
<keyword evidence="1" id="KW-0418">Kinase</keyword>
<dbReference type="GO" id="GO:0009228">
    <property type="term" value="P:thiamine biosynthetic process"/>
    <property type="evidence" value="ECO:0007669"/>
    <property type="project" value="UniProtKB-KW"/>
</dbReference>
<dbReference type="EMBL" id="LHYG01000003">
    <property type="protein sequence ID" value="KXB06418.1"/>
    <property type="molecule type" value="Genomic_DNA"/>
</dbReference>
<organism evidence="4 5">
    <name type="scientific">candidate division MSBL1 archaeon SCGC-AAA382F02</name>
    <dbReference type="NCBI Taxonomy" id="1698282"/>
    <lineage>
        <taxon>Archaea</taxon>
        <taxon>Methanobacteriati</taxon>
        <taxon>Methanobacteriota</taxon>
        <taxon>candidate division MSBL1</taxon>
    </lineage>
</organism>
<comment type="pathway">
    <text evidence="1">Cofactor biosynthesis; thiamine diphosphate biosynthesis; thiamine diphosphate from thiamine phosphate: step 1/1.</text>
</comment>
<dbReference type="InterPro" id="IPR036921">
    <property type="entry name" value="PurM-like_N_sf"/>
</dbReference>
<feature type="binding site" evidence="1">
    <location>
        <position position="51"/>
    </location>
    <ligand>
        <name>Mg(2+)</name>
        <dbReference type="ChEBI" id="CHEBI:18420"/>
        <label>1</label>
    </ligand>
</feature>
<dbReference type="PATRIC" id="fig|1698282.3.peg.239"/>
<dbReference type="PANTHER" id="PTHR30270">
    <property type="entry name" value="THIAMINE-MONOPHOSPHATE KINASE"/>
    <property type="match status" value="1"/>
</dbReference>
<dbReference type="Gene3D" id="3.30.1330.10">
    <property type="entry name" value="PurM-like, N-terminal domain"/>
    <property type="match status" value="1"/>
</dbReference>
<comment type="miscellaneous">
    <text evidence="1">Reaction mechanism of ThiL seems to utilize a direct, inline transfer of the gamma-phosphate of ATP to TMP rather than a phosphorylated enzyme intermediate.</text>
</comment>
<keyword evidence="1" id="KW-0547">Nucleotide-binding</keyword>
<comment type="function">
    <text evidence="1">Catalyzes the ATP-dependent phosphorylation of thiamine-monophosphate (TMP) to form thiamine-pyrophosphate (TPP), the active form of vitamin B1.</text>
</comment>
<proteinExistence type="inferred from homology"/>
<evidence type="ECO:0000313" key="5">
    <source>
        <dbReference type="Proteomes" id="UP000070491"/>
    </source>
</evidence>
<feature type="binding site" evidence="1">
    <location>
        <position position="59"/>
    </location>
    <ligand>
        <name>substrate</name>
    </ligand>
</feature>
<comment type="similarity">
    <text evidence="1">Belongs to the thiamine-monophosphate kinase family.</text>
</comment>
<accession>A0A133VIZ2</accession>
<feature type="binding site" evidence="1">
    <location>
        <position position="221"/>
    </location>
    <ligand>
        <name>Mg(2+)</name>
        <dbReference type="ChEBI" id="CHEBI:18420"/>
        <label>5</label>
    </ligand>
</feature>
<feature type="binding site" evidence="1">
    <location>
        <position position="271"/>
    </location>
    <ligand>
        <name>substrate</name>
    </ligand>
</feature>
<keyword evidence="1" id="KW-0784">Thiamine biosynthesis</keyword>
<dbReference type="AlphaFoldDB" id="A0A133VIZ2"/>
<feature type="binding site" evidence="1">
    <location>
        <position position="80"/>
    </location>
    <ligand>
        <name>Mg(2+)</name>
        <dbReference type="ChEBI" id="CHEBI:18420"/>
        <label>3</label>
    </ligand>
</feature>
<keyword evidence="1" id="KW-0460">Magnesium</keyword>
<feature type="domain" description="PurM-like C-terminal" evidence="3">
    <location>
        <begin position="157"/>
        <end position="312"/>
    </location>
</feature>
<comment type="caution">
    <text evidence="4">The sequence shown here is derived from an EMBL/GenBank/DDBJ whole genome shotgun (WGS) entry which is preliminary data.</text>
</comment>
<dbReference type="Gene3D" id="3.90.650.10">
    <property type="entry name" value="PurM-like C-terminal domain"/>
    <property type="match status" value="1"/>
</dbReference>
<comment type="catalytic activity">
    <reaction evidence="1">
        <text>thiamine phosphate + ATP = thiamine diphosphate + ADP</text>
        <dbReference type="Rhea" id="RHEA:15913"/>
        <dbReference type="ChEBI" id="CHEBI:30616"/>
        <dbReference type="ChEBI" id="CHEBI:37575"/>
        <dbReference type="ChEBI" id="CHEBI:58937"/>
        <dbReference type="ChEBI" id="CHEBI:456216"/>
        <dbReference type="EC" id="2.7.4.16"/>
    </reaction>
</comment>
<evidence type="ECO:0000313" key="4">
    <source>
        <dbReference type="EMBL" id="KXB06418.1"/>
    </source>
</evidence>
<feature type="binding site" evidence="1">
    <location>
        <position position="36"/>
    </location>
    <ligand>
        <name>Mg(2+)</name>
        <dbReference type="ChEBI" id="CHEBI:18420"/>
        <label>3</label>
    </ligand>
</feature>
<feature type="binding site" evidence="1">
    <location>
        <position position="153"/>
    </location>
    <ligand>
        <name>ATP</name>
        <dbReference type="ChEBI" id="CHEBI:30616"/>
    </ligand>
</feature>
<feature type="binding site" evidence="1">
    <location>
        <position position="52"/>
    </location>
    <ligand>
        <name>Mg(2+)</name>
        <dbReference type="ChEBI" id="CHEBI:18420"/>
        <label>2</label>
    </ligand>
</feature>